<keyword evidence="5" id="KW-1185">Reference proteome</keyword>
<accession>A0A9E8MVU3</accession>
<organism evidence="4 5">
    <name type="scientific">Lacinutrix neustonica</name>
    <dbReference type="NCBI Taxonomy" id="2980107"/>
    <lineage>
        <taxon>Bacteria</taxon>
        <taxon>Pseudomonadati</taxon>
        <taxon>Bacteroidota</taxon>
        <taxon>Flavobacteriia</taxon>
        <taxon>Flavobacteriales</taxon>
        <taxon>Flavobacteriaceae</taxon>
        <taxon>Lacinutrix</taxon>
    </lineage>
</organism>
<dbReference type="Gene3D" id="2.40.170.20">
    <property type="entry name" value="TonB-dependent receptor, beta-barrel domain"/>
    <property type="match status" value="1"/>
</dbReference>
<dbReference type="InterPro" id="IPR036942">
    <property type="entry name" value="Beta-barrel_TonB_sf"/>
</dbReference>
<dbReference type="SUPFAM" id="SSF56935">
    <property type="entry name" value="Porins"/>
    <property type="match status" value="1"/>
</dbReference>
<keyword evidence="3" id="KW-0998">Cell outer membrane</keyword>
<dbReference type="AlphaFoldDB" id="A0A9E8MVU3"/>
<dbReference type="KEGG" id="lnu:N7U66_02320"/>
<evidence type="ECO:0008006" key="6">
    <source>
        <dbReference type="Google" id="ProtNLM"/>
    </source>
</evidence>
<dbReference type="RefSeq" id="WP_267677154.1">
    <property type="nucleotide sequence ID" value="NZ_CP113088.1"/>
</dbReference>
<name>A0A9E8MVU3_9FLAO</name>
<gene>
    <name evidence="4" type="ORF">N7U66_02320</name>
</gene>
<evidence type="ECO:0000256" key="2">
    <source>
        <dbReference type="ARBA" id="ARBA00023136"/>
    </source>
</evidence>
<evidence type="ECO:0000256" key="1">
    <source>
        <dbReference type="ARBA" id="ARBA00004442"/>
    </source>
</evidence>
<sequence length="152" mass="17750">MLKLNSDIPQEQVNNGEYFPANYDKPHDFSLVTNYRITKRYSMSANFIYQTGRPITYPVGKFIFAGSEQVLYSDRNQFRIPDYYRLDIGFNIEGNHKLNKLAHSFRNISVYNVLGRNNPYSVFFVNNDGKVQAFKTSIFSIPVPTITYNFKF</sequence>
<evidence type="ECO:0000313" key="5">
    <source>
        <dbReference type="Proteomes" id="UP001164705"/>
    </source>
</evidence>
<proteinExistence type="predicted"/>
<evidence type="ECO:0000256" key="3">
    <source>
        <dbReference type="ARBA" id="ARBA00023237"/>
    </source>
</evidence>
<dbReference type="GO" id="GO:0009279">
    <property type="term" value="C:cell outer membrane"/>
    <property type="evidence" value="ECO:0007669"/>
    <property type="project" value="UniProtKB-SubCell"/>
</dbReference>
<comment type="subcellular location">
    <subcellularLocation>
        <location evidence="1">Cell outer membrane</location>
    </subcellularLocation>
</comment>
<keyword evidence="2" id="KW-0472">Membrane</keyword>
<dbReference type="EMBL" id="CP113088">
    <property type="protein sequence ID" value="WAC02557.1"/>
    <property type="molecule type" value="Genomic_DNA"/>
</dbReference>
<dbReference type="Proteomes" id="UP001164705">
    <property type="component" value="Chromosome"/>
</dbReference>
<evidence type="ECO:0000313" key="4">
    <source>
        <dbReference type="EMBL" id="WAC02557.1"/>
    </source>
</evidence>
<protein>
    <recommendedName>
        <fullName evidence="6">TonB-dependent receptor</fullName>
    </recommendedName>
</protein>
<reference evidence="4" key="1">
    <citation type="submission" date="2022-11" db="EMBL/GenBank/DDBJ databases">
        <title>Lacinutrix neustonica HL-RS19T sp. nov., isolated from the surface microlayer sample of brackish Lake Shihwa.</title>
        <authorList>
            <person name="Choi J.Y."/>
            <person name="Hwang C.Y."/>
        </authorList>
    </citation>
    <scope>NUCLEOTIDE SEQUENCE</scope>
    <source>
        <strain evidence="4">HL-RS19</strain>
    </source>
</reference>